<dbReference type="KEGG" id="gai:IMCC3135_00335"/>
<evidence type="ECO:0000256" key="1">
    <source>
        <dbReference type="ARBA" id="ARBA00004141"/>
    </source>
</evidence>
<feature type="transmembrane region" description="Helical" evidence="6">
    <location>
        <begin position="21"/>
        <end position="44"/>
    </location>
</feature>
<dbReference type="Pfam" id="PF07690">
    <property type="entry name" value="MFS_1"/>
    <property type="match status" value="1"/>
</dbReference>
<keyword evidence="2" id="KW-0813">Transport</keyword>
<feature type="transmembrane region" description="Helical" evidence="6">
    <location>
        <begin position="191"/>
        <end position="213"/>
    </location>
</feature>
<feature type="transmembrane region" description="Helical" evidence="6">
    <location>
        <begin position="426"/>
        <end position="447"/>
    </location>
</feature>
<feature type="transmembrane region" description="Helical" evidence="6">
    <location>
        <begin position="330"/>
        <end position="353"/>
    </location>
</feature>
<dbReference type="GO" id="GO:0016020">
    <property type="term" value="C:membrane"/>
    <property type="evidence" value="ECO:0007669"/>
    <property type="project" value="UniProtKB-SubCell"/>
</dbReference>
<feature type="transmembrane region" description="Helical" evidence="6">
    <location>
        <begin position="267"/>
        <end position="292"/>
    </location>
</feature>
<keyword evidence="9" id="KW-1185">Reference proteome</keyword>
<feature type="transmembrane region" description="Helical" evidence="6">
    <location>
        <begin position="304"/>
        <end position="324"/>
    </location>
</feature>
<accession>A0A2Z2NGK5</accession>
<evidence type="ECO:0000313" key="9">
    <source>
        <dbReference type="Proteomes" id="UP000250079"/>
    </source>
</evidence>
<reference evidence="8 9" key="1">
    <citation type="submission" date="2016-12" db="EMBL/GenBank/DDBJ databases">
        <authorList>
            <person name="Song W.-J."/>
            <person name="Kurnit D.M."/>
        </authorList>
    </citation>
    <scope>NUCLEOTIDE SEQUENCE [LARGE SCALE GENOMIC DNA]</scope>
    <source>
        <strain evidence="8 9">IMCC3135</strain>
    </source>
</reference>
<feature type="transmembrane region" description="Helical" evidence="6">
    <location>
        <begin position="117"/>
        <end position="133"/>
    </location>
</feature>
<evidence type="ECO:0000256" key="2">
    <source>
        <dbReference type="ARBA" id="ARBA00022448"/>
    </source>
</evidence>
<dbReference type="SUPFAM" id="SSF103473">
    <property type="entry name" value="MFS general substrate transporter"/>
    <property type="match status" value="1"/>
</dbReference>
<comment type="subcellular location">
    <subcellularLocation>
        <location evidence="1">Membrane</location>
        <topology evidence="1">Multi-pass membrane protein</topology>
    </subcellularLocation>
</comment>
<dbReference type="InterPro" id="IPR020846">
    <property type="entry name" value="MFS_dom"/>
</dbReference>
<dbReference type="GO" id="GO:0022857">
    <property type="term" value="F:transmembrane transporter activity"/>
    <property type="evidence" value="ECO:0007669"/>
    <property type="project" value="InterPro"/>
</dbReference>
<feature type="transmembrane region" description="Helical" evidence="6">
    <location>
        <begin position="154"/>
        <end position="179"/>
    </location>
</feature>
<evidence type="ECO:0000313" key="8">
    <source>
        <dbReference type="EMBL" id="ASJ70193.1"/>
    </source>
</evidence>
<dbReference type="Gene3D" id="1.20.1250.20">
    <property type="entry name" value="MFS general substrate transporter like domains"/>
    <property type="match status" value="2"/>
</dbReference>
<evidence type="ECO:0000256" key="5">
    <source>
        <dbReference type="ARBA" id="ARBA00023136"/>
    </source>
</evidence>
<dbReference type="PANTHER" id="PTHR12778:SF10">
    <property type="entry name" value="MAJOR FACILITATOR SUPERFAMILY DOMAIN-CONTAINING PROTEIN 3"/>
    <property type="match status" value="1"/>
</dbReference>
<keyword evidence="4 6" id="KW-1133">Transmembrane helix</keyword>
<evidence type="ECO:0000256" key="6">
    <source>
        <dbReference type="SAM" id="Phobius"/>
    </source>
</evidence>
<evidence type="ECO:0000259" key="7">
    <source>
        <dbReference type="PROSITE" id="PS50850"/>
    </source>
</evidence>
<dbReference type="InterPro" id="IPR036259">
    <property type="entry name" value="MFS_trans_sf"/>
</dbReference>
<feature type="transmembrane region" description="Helical" evidence="6">
    <location>
        <begin position="50"/>
        <end position="71"/>
    </location>
</feature>
<evidence type="ECO:0000256" key="3">
    <source>
        <dbReference type="ARBA" id="ARBA00022692"/>
    </source>
</evidence>
<dbReference type="Proteomes" id="UP000250079">
    <property type="component" value="Chromosome"/>
</dbReference>
<feature type="transmembrane region" description="Helical" evidence="6">
    <location>
        <begin position="360"/>
        <end position="388"/>
    </location>
</feature>
<protein>
    <recommendedName>
        <fullName evidence="7">Major facilitator superfamily (MFS) profile domain-containing protein</fullName>
    </recommendedName>
</protein>
<proteinExistence type="predicted"/>
<keyword evidence="3 6" id="KW-0812">Transmembrane</keyword>
<evidence type="ECO:0000256" key="4">
    <source>
        <dbReference type="ARBA" id="ARBA00022989"/>
    </source>
</evidence>
<gene>
    <name evidence="8" type="ORF">IMCC3135_00335</name>
</gene>
<dbReference type="InterPro" id="IPR004752">
    <property type="entry name" value="AmpG_permease/AT-1"/>
</dbReference>
<sequence>MNDMAMKEQNSLGVYADRRMLRILLLGSMSGLPWVLIGSALSLWLKEEGLSRSTIGFASLIFGVYSINFLWAPLIDRIRIPWLTERIGQRKAWIVCLQAMIVLCILLWGFVNPVDNLAVVIAIGLVIAISSASQDITIDALRIEQIGRFETGSMAAGAAVAVVGWWTGYKLGGFLALMIADSLQQRGLDNYWQLTFQFLALLIVAMNALLLLIPEASWRERQAAQDRDQAAIGSLMGGEGRGILAWLSSTIVAPFTSFFRLNGVKVALAILGFIFLFKIGEAFVGKMSIIFYKEVGFSKSDIAIYSKGLGWVVTVIFTLIGGWFAVKQGIVRALFVAGIAMAATNLMFSFMAWSSEPSTLLFAAAVLVDDVTASVATVIFVTFISLLVDRTYTATQYALLASLGTTGRTLLAASSGLMVDKLGGDWGMFFIITALMVIPSLVLLWFVRDKFGFIEQRRHEQNNVSPVIAQRY</sequence>
<dbReference type="PANTHER" id="PTHR12778">
    <property type="entry name" value="SOLUTE CARRIER FAMILY 33 ACETYL-COA TRANSPORTER -RELATED"/>
    <property type="match status" value="1"/>
</dbReference>
<organism evidence="8 9">
    <name type="scientific">Granulosicoccus antarcticus IMCC3135</name>
    <dbReference type="NCBI Taxonomy" id="1192854"/>
    <lineage>
        <taxon>Bacteria</taxon>
        <taxon>Pseudomonadati</taxon>
        <taxon>Pseudomonadota</taxon>
        <taxon>Gammaproteobacteria</taxon>
        <taxon>Chromatiales</taxon>
        <taxon>Granulosicoccaceae</taxon>
        <taxon>Granulosicoccus</taxon>
    </lineage>
</organism>
<dbReference type="AlphaFoldDB" id="A0A2Z2NGK5"/>
<feature type="transmembrane region" description="Helical" evidence="6">
    <location>
        <begin position="92"/>
        <end position="111"/>
    </location>
</feature>
<dbReference type="InterPro" id="IPR011701">
    <property type="entry name" value="MFS"/>
</dbReference>
<keyword evidence="5 6" id="KW-0472">Membrane</keyword>
<dbReference type="PROSITE" id="PS50850">
    <property type="entry name" value="MFS"/>
    <property type="match status" value="1"/>
</dbReference>
<dbReference type="NCBIfam" id="TIGR00901">
    <property type="entry name" value="2A0125"/>
    <property type="match status" value="1"/>
</dbReference>
<dbReference type="EMBL" id="CP018632">
    <property type="protein sequence ID" value="ASJ70193.1"/>
    <property type="molecule type" value="Genomic_DNA"/>
</dbReference>
<name>A0A2Z2NGK5_9GAMM</name>
<feature type="domain" description="Major facilitator superfamily (MFS) profile" evidence="7">
    <location>
        <begin position="19"/>
        <end position="451"/>
    </location>
</feature>